<feature type="transmembrane region" description="Helical" evidence="10">
    <location>
        <begin position="53"/>
        <end position="81"/>
    </location>
</feature>
<keyword evidence="6" id="KW-0029">Amino-acid transport</keyword>
<dbReference type="OrthoDB" id="31233at2157"/>
<dbReference type="KEGG" id="srub:C2R22_10575"/>
<evidence type="ECO:0000313" key="12">
    <source>
        <dbReference type="Proteomes" id="UP000236584"/>
    </source>
</evidence>
<dbReference type="RefSeq" id="WP_103425729.1">
    <property type="nucleotide sequence ID" value="NZ_CP026309.1"/>
</dbReference>
<comment type="subcellular location">
    <subcellularLocation>
        <location evidence="1">Cell membrane</location>
        <topology evidence="1">Multi-pass membrane protein</topology>
    </subcellularLocation>
</comment>
<feature type="transmembrane region" description="Helical" evidence="10">
    <location>
        <begin position="243"/>
        <end position="261"/>
    </location>
</feature>
<keyword evidence="12" id="KW-1185">Reference proteome</keyword>
<accession>A0A2I8VJE6</accession>
<feature type="transmembrane region" description="Helical" evidence="10">
    <location>
        <begin position="193"/>
        <end position="212"/>
    </location>
</feature>
<feature type="transmembrane region" description="Helical" evidence="10">
    <location>
        <begin position="267"/>
        <end position="286"/>
    </location>
</feature>
<dbReference type="GeneID" id="35592540"/>
<dbReference type="PANTHER" id="PTHR11795">
    <property type="entry name" value="BRANCHED-CHAIN AMINO ACID TRANSPORT SYSTEM PERMEASE PROTEIN LIVH"/>
    <property type="match status" value="1"/>
</dbReference>
<reference evidence="11 12" key="1">
    <citation type="submission" date="2018-01" db="EMBL/GenBank/DDBJ databases">
        <title>Complete genome sequence of Salinigranum rubrum GX10T, an extremely halophilic archaeon isolated from a marine solar saltern.</title>
        <authorList>
            <person name="Han S."/>
        </authorList>
    </citation>
    <scope>NUCLEOTIDE SEQUENCE [LARGE SCALE GENOMIC DNA]</scope>
    <source>
        <strain evidence="11 12">GX10</strain>
    </source>
</reference>
<dbReference type="Pfam" id="PF02653">
    <property type="entry name" value="BPD_transp_2"/>
    <property type="match status" value="1"/>
</dbReference>
<dbReference type="GO" id="GO:0015188">
    <property type="term" value="F:L-isoleucine transmembrane transporter activity"/>
    <property type="evidence" value="ECO:0007669"/>
    <property type="project" value="TreeGrafter"/>
</dbReference>
<keyword evidence="7 10" id="KW-1133">Transmembrane helix</keyword>
<dbReference type="Proteomes" id="UP000236584">
    <property type="component" value="Chromosome"/>
</dbReference>
<dbReference type="GO" id="GO:0015192">
    <property type="term" value="F:L-phenylalanine transmembrane transporter activity"/>
    <property type="evidence" value="ECO:0007669"/>
    <property type="project" value="TreeGrafter"/>
</dbReference>
<dbReference type="GO" id="GO:0042941">
    <property type="term" value="P:D-alanine transmembrane transport"/>
    <property type="evidence" value="ECO:0007669"/>
    <property type="project" value="TreeGrafter"/>
</dbReference>
<evidence type="ECO:0000256" key="8">
    <source>
        <dbReference type="ARBA" id="ARBA00023136"/>
    </source>
</evidence>
<dbReference type="GO" id="GO:0005304">
    <property type="term" value="F:L-valine transmembrane transporter activity"/>
    <property type="evidence" value="ECO:0007669"/>
    <property type="project" value="TreeGrafter"/>
</dbReference>
<feature type="transmembrane region" description="Helical" evidence="10">
    <location>
        <begin position="218"/>
        <end position="236"/>
    </location>
</feature>
<organism evidence="11 12">
    <name type="scientific">Salinigranum rubrum</name>
    <dbReference type="NCBI Taxonomy" id="755307"/>
    <lineage>
        <taxon>Archaea</taxon>
        <taxon>Methanobacteriati</taxon>
        <taxon>Methanobacteriota</taxon>
        <taxon>Stenosarchaea group</taxon>
        <taxon>Halobacteria</taxon>
        <taxon>Halobacteriales</taxon>
        <taxon>Haloferacaceae</taxon>
        <taxon>Salinigranum</taxon>
    </lineage>
</organism>
<proteinExistence type="inferred from homology"/>
<evidence type="ECO:0000256" key="6">
    <source>
        <dbReference type="ARBA" id="ARBA00022970"/>
    </source>
</evidence>
<keyword evidence="8 10" id="KW-0472">Membrane</keyword>
<dbReference type="CDD" id="cd06582">
    <property type="entry name" value="TM_PBP1_LivH_like"/>
    <property type="match status" value="1"/>
</dbReference>
<feature type="transmembrane region" description="Helical" evidence="10">
    <location>
        <begin position="93"/>
        <end position="111"/>
    </location>
</feature>
<keyword evidence="5 10" id="KW-0812">Transmembrane</keyword>
<dbReference type="EMBL" id="CP026309">
    <property type="protein sequence ID" value="AUV82040.1"/>
    <property type="molecule type" value="Genomic_DNA"/>
</dbReference>
<evidence type="ECO:0000256" key="5">
    <source>
        <dbReference type="ARBA" id="ARBA00022692"/>
    </source>
</evidence>
<name>A0A2I8VJE6_9EURY</name>
<comment type="similarity">
    <text evidence="9">Belongs to the binding-protein-dependent transport system permease family. LivHM subfamily.</text>
</comment>
<sequence>MALPLVQELIFGLVLGSFIALGAIGFTLVYGLVNMINFAHGEFVTVGAYVGLIAAQFLGLPFAVAVVAALAVTAVFGWGVAQVTFEPLNDAGAVPLLLTSIGVGLILRNGIRLAAGASPQYIDTTRPTPYRFEELGFFFTDQQVFIVAITVVAVVALHLFLNRTMIGVAMRATSDNEDLALVTGIDTRRVRHVVWLIASAFAGVAGILLAVSRSANPSLGFGQLLLVLTAAILGGAGSPYGAVVGSYILGIGISLAIAFLPTGVSEFGTTMAFVVLIVVLLVRPGGIVNQEVRHS</sequence>
<dbReference type="GO" id="GO:0015190">
    <property type="term" value="F:L-leucine transmembrane transporter activity"/>
    <property type="evidence" value="ECO:0007669"/>
    <property type="project" value="TreeGrafter"/>
</dbReference>
<feature type="transmembrane region" description="Helical" evidence="10">
    <location>
        <begin position="9"/>
        <end position="33"/>
    </location>
</feature>
<dbReference type="GO" id="GO:0015808">
    <property type="term" value="P:L-alanine transport"/>
    <property type="evidence" value="ECO:0007669"/>
    <property type="project" value="TreeGrafter"/>
</dbReference>
<evidence type="ECO:0000313" key="11">
    <source>
        <dbReference type="EMBL" id="AUV82040.1"/>
    </source>
</evidence>
<dbReference type="AlphaFoldDB" id="A0A2I8VJE6"/>
<evidence type="ECO:0000256" key="7">
    <source>
        <dbReference type="ARBA" id="ARBA00022989"/>
    </source>
</evidence>
<keyword evidence="4" id="KW-0997">Cell inner membrane</keyword>
<dbReference type="GO" id="GO:0005886">
    <property type="term" value="C:plasma membrane"/>
    <property type="evidence" value="ECO:0007669"/>
    <property type="project" value="UniProtKB-SubCell"/>
</dbReference>
<keyword evidence="3" id="KW-1003">Cell membrane</keyword>
<evidence type="ECO:0000256" key="2">
    <source>
        <dbReference type="ARBA" id="ARBA00022448"/>
    </source>
</evidence>
<evidence type="ECO:0000256" key="1">
    <source>
        <dbReference type="ARBA" id="ARBA00004651"/>
    </source>
</evidence>
<keyword evidence="2" id="KW-0813">Transport</keyword>
<protein>
    <submittedName>
        <fullName evidence="11">Branched-chain amino acid ABC transporter permease</fullName>
    </submittedName>
</protein>
<evidence type="ECO:0000256" key="9">
    <source>
        <dbReference type="ARBA" id="ARBA00037998"/>
    </source>
</evidence>
<evidence type="ECO:0000256" key="4">
    <source>
        <dbReference type="ARBA" id="ARBA00022519"/>
    </source>
</evidence>
<evidence type="ECO:0000256" key="10">
    <source>
        <dbReference type="SAM" id="Phobius"/>
    </source>
</evidence>
<gene>
    <name evidence="11" type="ORF">C2R22_10575</name>
</gene>
<feature type="transmembrane region" description="Helical" evidence="10">
    <location>
        <begin position="144"/>
        <end position="161"/>
    </location>
</feature>
<dbReference type="PANTHER" id="PTHR11795:SF371">
    <property type="entry name" value="HIGH-AFFINITY BRANCHED-CHAIN AMINO ACID TRANSPORT SYSTEM PERMEASE PROTEIN LIVH"/>
    <property type="match status" value="1"/>
</dbReference>
<dbReference type="InterPro" id="IPR052157">
    <property type="entry name" value="BCAA_transport_permease"/>
</dbReference>
<dbReference type="GO" id="GO:1903806">
    <property type="term" value="P:L-isoleucine import across plasma membrane"/>
    <property type="evidence" value="ECO:0007669"/>
    <property type="project" value="TreeGrafter"/>
</dbReference>
<dbReference type="InterPro" id="IPR001851">
    <property type="entry name" value="ABC_transp_permease"/>
</dbReference>
<evidence type="ECO:0000256" key="3">
    <source>
        <dbReference type="ARBA" id="ARBA00022475"/>
    </source>
</evidence>